<dbReference type="RefSeq" id="WP_188898725.1">
    <property type="nucleotide sequence ID" value="NZ_BMKS01000002.1"/>
</dbReference>
<dbReference type="GO" id="GO:0016020">
    <property type="term" value="C:membrane"/>
    <property type="evidence" value="ECO:0007669"/>
    <property type="project" value="InterPro"/>
</dbReference>
<gene>
    <name evidence="3" type="ORF">GCM10010964_08140</name>
</gene>
<dbReference type="SUPFAM" id="SSF103481">
    <property type="entry name" value="Multidrug resistance efflux transporter EmrE"/>
    <property type="match status" value="2"/>
</dbReference>
<keyword evidence="1" id="KW-1133">Transmembrane helix</keyword>
<feature type="transmembrane region" description="Helical" evidence="1">
    <location>
        <begin position="252"/>
        <end position="271"/>
    </location>
</feature>
<feature type="transmembrane region" description="Helical" evidence="1">
    <location>
        <begin position="163"/>
        <end position="182"/>
    </location>
</feature>
<protein>
    <recommendedName>
        <fullName evidence="2">EamA domain-containing protein</fullName>
    </recommendedName>
</protein>
<dbReference type="AlphaFoldDB" id="A0A8J2Z8W8"/>
<feature type="transmembrane region" description="Helical" evidence="1">
    <location>
        <begin position="53"/>
        <end position="75"/>
    </location>
</feature>
<feature type="transmembrane region" description="Helical" evidence="1">
    <location>
        <begin position="194"/>
        <end position="214"/>
    </location>
</feature>
<dbReference type="InterPro" id="IPR000620">
    <property type="entry name" value="EamA_dom"/>
</dbReference>
<sequence>MAELPRGSTAALAPGLDRRVLLGILLMCAAGTLFPVMNGLVQVLSRTYPSEQIIWARNTGHLLIVLAVIVPRYGFAVLRTVRPAAQLSRSILLLMSTAMFFFGVKHLPLAQAGSISQMAPFFVALLAWPMLGERIRPSRLAAVLIGFLGVLVVIRPGTDVFHWASLLIMGSAFCYAVYQIFTRRVAGLDRPETSVMYSALVGTLVMCAVVPFAWKTPESATDVLLHACLGALGASGHYCVARALTYAQANVIAPFQYWQIIGSVIVGWFVSGLLPDLATWIGAGIIIAAGVYIAVTASRGAPRLR</sequence>
<keyword evidence="1" id="KW-0472">Membrane</keyword>
<accession>A0A8J2Z8W8</accession>
<feature type="domain" description="EamA" evidence="2">
    <location>
        <begin position="22"/>
        <end position="154"/>
    </location>
</feature>
<feature type="transmembrane region" description="Helical" evidence="1">
    <location>
        <begin position="110"/>
        <end position="128"/>
    </location>
</feature>
<organism evidence="3 4">
    <name type="scientific">Caldovatus sediminis</name>
    <dbReference type="NCBI Taxonomy" id="2041189"/>
    <lineage>
        <taxon>Bacteria</taxon>
        <taxon>Pseudomonadati</taxon>
        <taxon>Pseudomonadota</taxon>
        <taxon>Alphaproteobacteria</taxon>
        <taxon>Acetobacterales</taxon>
        <taxon>Roseomonadaceae</taxon>
        <taxon>Caldovatus</taxon>
    </lineage>
</organism>
<dbReference type="PANTHER" id="PTHR22911">
    <property type="entry name" value="ACYL-MALONYL CONDENSING ENZYME-RELATED"/>
    <property type="match status" value="1"/>
</dbReference>
<evidence type="ECO:0000313" key="4">
    <source>
        <dbReference type="Proteomes" id="UP000597507"/>
    </source>
</evidence>
<comment type="caution">
    <text evidence="3">The sequence shown here is derived from an EMBL/GenBank/DDBJ whole genome shotgun (WGS) entry which is preliminary data.</text>
</comment>
<evidence type="ECO:0000256" key="1">
    <source>
        <dbReference type="SAM" id="Phobius"/>
    </source>
</evidence>
<dbReference type="PANTHER" id="PTHR22911:SF103">
    <property type="entry name" value="BLR2811 PROTEIN"/>
    <property type="match status" value="1"/>
</dbReference>
<dbReference type="Pfam" id="PF00892">
    <property type="entry name" value="EamA"/>
    <property type="match status" value="2"/>
</dbReference>
<dbReference type="InterPro" id="IPR037185">
    <property type="entry name" value="EmrE-like"/>
</dbReference>
<feature type="transmembrane region" description="Helical" evidence="1">
    <location>
        <begin position="220"/>
        <end position="240"/>
    </location>
</feature>
<feature type="transmembrane region" description="Helical" evidence="1">
    <location>
        <begin position="140"/>
        <end position="157"/>
    </location>
</feature>
<feature type="transmembrane region" description="Helical" evidence="1">
    <location>
        <begin position="277"/>
        <end position="295"/>
    </location>
</feature>
<keyword evidence="1" id="KW-0812">Transmembrane</keyword>
<feature type="transmembrane region" description="Helical" evidence="1">
    <location>
        <begin position="87"/>
        <end position="104"/>
    </location>
</feature>
<reference evidence="3 4" key="1">
    <citation type="journal article" date="2014" name="Int. J. Syst. Evol. Microbiol.">
        <title>Complete genome sequence of Corynebacterium casei LMG S-19264T (=DSM 44701T), isolated from a smear-ripened cheese.</title>
        <authorList>
            <consortium name="US DOE Joint Genome Institute (JGI-PGF)"/>
            <person name="Walter F."/>
            <person name="Albersmeier A."/>
            <person name="Kalinowski J."/>
            <person name="Ruckert C."/>
        </authorList>
    </citation>
    <scope>NUCLEOTIDE SEQUENCE [LARGE SCALE GENOMIC DNA]</scope>
    <source>
        <strain evidence="3 4">CGMCC 1.16330</strain>
    </source>
</reference>
<evidence type="ECO:0000259" key="2">
    <source>
        <dbReference type="Pfam" id="PF00892"/>
    </source>
</evidence>
<dbReference type="EMBL" id="BMKS01000002">
    <property type="protein sequence ID" value="GGG22321.1"/>
    <property type="molecule type" value="Genomic_DNA"/>
</dbReference>
<dbReference type="Gene3D" id="1.10.3730.20">
    <property type="match status" value="1"/>
</dbReference>
<proteinExistence type="predicted"/>
<feature type="transmembrane region" description="Helical" evidence="1">
    <location>
        <begin position="20"/>
        <end position="41"/>
    </location>
</feature>
<feature type="domain" description="EamA" evidence="2">
    <location>
        <begin position="163"/>
        <end position="290"/>
    </location>
</feature>
<dbReference type="Proteomes" id="UP000597507">
    <property type="component" value="Unassembled WGS sequence"/>
</dbReference>
<name>A0A8J2Z8W8_9PROT</name>
<evidence type="ECO:0000313" key="3">
    <source>
        <dbReference type="EMBL" id="GGG22321.1"/>
    </source>
</evidence>
<keyword evidence="4" id="KW-1185">Reference proteome</keyword>